<organism evidence="1">
    <name type="scientific">viral metagenome</name>
    <dbReference type="NCBI Taxonomy" id="1070528"/>
    <lineage>
        <taxon>unclassified sequences</taxon>
        <taxon>metagenomes</taxon>
        <taxon>organismal metagenomes</taxon>
    </lineage>
</organism>
<protein>
    <submittedName>
        <fullName evidence="1">Uncharacterized protein</fullName>
    </submittedName>
</protein>
<evidence type="ECO:0000313" key="1">
    <source>
        <dbReference type="EMBL" id="QHU27011.1"/>
    </source>
</evidence>
<dbReference type="EMBL" id="MN740448">
    <property type="protein sequence ID" value="QHU27011.1"/>
    <property type="molecule type" value="Genomic_DNA"/>
</dbReference>
<sequence>MPQLSLVITFINKDNEKAINNFETIAKSGIPICFYTKYNSLAEIIKNKAYPNVKLMKPYNLEDTFVYKTCQQLEYSLPDIRNIEKDTEEYILMRHSVLELVNHAIEENPWNSTHFSWIDISADFIFNNSDNIGEFMHILSTRKFQSNIFVLPGCWNKLEKNKADVLFNAVYWRFSGPLFLGDTQSISKFYGIYKSMFETFIKNHKKLVWDFNFWAWLEANTDWKPDWYYGDHNDSIFKIPTKYYALMLNDKLQKTAYDYPIIEKFFPSNTAYLYHDSKHILNTRFVNYSYGSSGGYLINHEKDTIISKNIVSILNDNLLPYGYDEMDETNICLQHNDSYSVGLEDIRLYSYNGIIKFIATNVNYVGNRANRMIVGEYDIINNCYVNSKIIQPPTKTLCEKNWVPIIKDGEENFIYTWSPFQIGKINQETNVLEIVESHNIKSPDFHRIRGSTIFIDYDESYRIGVVHFCEETCPRQYYHILVVLDKNTLKPISYSDPFCFQHYGVEFCIGFTMTDDNYVFWVSNKDNDTVMVSLDFSEIPIHHSVNYA</sequence>
<reference evidence="1" key="1">
    <citation type="journal article" date="2020" name="Nature">
        <title>Giant virus diversity and host interactions through global metagenomics.</title>
        <authorList>
            <person name="Schulz F."/>
            <person name="Roux S."/>
            <person name="Paez-Espino D."/>
            <person name="Jungbluth S."/>
            <person name="Walsh D.A."/>
            <person name="Denef V.J."/>
            <person name="McMahon K.D."/>
            <person name="Konstantinidis K.T."/>
            <person name="Eloe-Fadrosh E.A."/>
            <person name="Kyrpides N.C."/>
            <person name="Woyke T."/>
        </authorList>
    </citation>
    <scope>NUCLEOTIDE SEQUENCE</scope>
    <source>
        <strain evidence="1">GVMAG-M-3300027759-42</strain>
    </source>
</reference>
<accession>A0A6C0LBE6</accession>
<proteinExistence type="predicted"/>
<dbReference type="AlphaFoldDB" id="A0A6C0LBE6"/>
<name>A0A6C0LBE6_9ZZZZ</name>